<organism evidence="6 7">
    <name type="scientific">Yinghuangia aomiensis</name>
    <dbReference type="NCBI Taxonomy" id="676205"/>
    <lineage>
        <taxon>Bacteria</taxon>
        <taxon>Bacillati</taxon>
        <taxon>Actinomycetota</taxon>
        <taxon>Actinomycetes</taxon>
        <taxon>Kitasatosporales</taxon>
        <taxon>Streptomycetaceae</taxon>
        <taxon>Yinghuangia</taxon>
    </lineage>
</organism>
<feature type="domain" description="HTH tetR-type" evidence="5">
    <location>
        <begin position="23"/>
        <end position="83"/>
    </location>
</feature>
<dbReference type="PANTHER" id="PTHR30055">
    <property type="entry name" value="HTH-TYPE TRANSCRIPTIONAL REGULATOR RUTR"/>
    <property type="match status" value="1"/>
</dbReference>
<evidence type="ECO:0000256" key="2">
    <source>
        <dbReference type="ARBA" id="ARBA00023125"/>
    </source>
</evidence>
<protein>
    <submittedName>
        <fullName evidence="6">TetR family transcriptional regulator</fullName>
    </submittedName>
</protein>
<feature type="DNA-binding region" description="H-T-H motif" evidence="4">
    <location>
        <begin position="46"/>
        <end position="65"/>
    </location>
</feature>
<proteinExistence type="predicted"/>
<dbReference type="InterPro" id="IPR009057">
    <property type="entry name" value="Homeodomain-like_sf"/>
</dbReference>
<evidence type="ECO:0000259" key="5">
    <source>
        <dbReference type="PROSITE" id="PS50977"/>
    </source>
</evidence>
<dbReference type="Pfam" id="PF00440">
    <property type="entry name" value="TetR_N"/>
    <property type="match status" value="1"/>
</dbReference>
<sequence>MAARTLVPVTASRADSLTARRKAATELDIARAAAGLFARQGVEATTAEQIAAEAGVAVRTFYRYFRAKQDAVRPLLAAGAAGWSALLDATAPGTPLPDAFADAARAALVGERLGGPEALAHLRGLLRAAREDSTLRAVWYQVIHESEDRLRDRILAWGAADDLEARLTAAAAIHALRIAVEAWADREEPVPGEPDVPADLAVRCLAEFADGIRGLDGTAVVGGAAEGTAADGA</sequence>
<gene>
    <name evidence="6" type="ORF">GCM10023205_77460</name>
</gene>
<dbReference type="Proteomes" id="UP001500466">
    <property type="component" value="Unassembled WGS sequence"/>
</dbReference>
<evidence type="ECO:0000256" key="1">
    <source>
        <dbReference type="ARBA" id="ARBA00023015"/>
    </source>
</evidence>
<accession>A0ABP9IBJ9</accession>
<evidence type="ECO:0000256" key="4">
    <source>
        <dbReference type="PROSITE-ProRule" id="PRU00335"/>
    </source>
</evidence>
<keyword evidence="1" id="KW-0805">Transcription regulation</keyword>
<comment type="caution">
    <text evidence="6">The sequence shown here is derived from an EMBL/GenBank/DDBJ whole genome shotgun (WGS) entry which is preliminary data.</text>
</comment>
<keyword evidence="7" id="KW-1185">Reference proteome</keyword>
<dbReference type="SUPFAM" id="SSF46689">
    <property type="entry name" value="Homeodomain-like"/>
    <property type="match status" value="1"/>
</dbReference>
<name>A0ABP9IBJ9_9ACTN</name>
<dbReference type="EMBL" id="BAABHS010000049">
    <property type="protein sequence ID" value="GAA4993317.1"/>
    <property type="molecule type" value="Genomic_DNA"/>
</dbReference>
<dbReference type="InterPro" id="IPR050109">
    <property type="entry name" value="HTH-type_TetR-like_transc_reg"/>
</dbReference>
<reference evidence="7" key="1">
    <citation type="journal article" date="2019" name="Int. J. Syst. Evol. Microbiol.">
        <title>The Global Catalogue of Microorganisms (GCM) 10K type strain sequencing project: providing services to taxonomists for standard genome sequencing and annotation.</title>
        <authorList>
            <consortium name="The Broad Institute Genomics Platform"/>
            <consortium name="The Broad Institute Genome Sequencing Center for Infectious Disease"/>
            <person name="Wu L."/>
            <person name="Ma J."/>
        </authorList>
    </citation>
    <scope>NUCLEOTIDE SEQUENCE [LARGE SCALE GENOMIC DNA]</scope>
    <source>
        <strain evidence="7">JCM 17986</strain>
    </source>
</reference>
<evidence type="ECO:0000256" key="3">
    <source>
        <dbReference type="ARBA" id="ARBA00023163"/>
    </source>
</evidence>
<dbReference type="InterPro" id="IPR001647">
    <property type="entry name" value="HTH_TetR"/>
</dbReference>
<evidence type="ECO:0000313" key="6">
    <source>
        <dbReference type="EMBL" id="GAA4993317.1"/>
    </source>
</evidence>
<dbReference type="PROSITE" id="PS01081">
    <property type="entry name" value="HTH_TETR_1"/>
    <property type="match status" value="1"/>
</dbReference>
<dbReference type="PANTHER" id="PTHR30055:SF238">
    <property type="entry name" value="MYCOFACTOCIN BIOSYNTHESIS TRANSCRIPTIONAL REGULATOR MFTR-RELATED"/>
    <property type="match status" value="1"/>
</dbReference>
<dbReference type="InterPro" id="IPR023772">
    <property type="entry name" value="DNA-bd_HTH_TetR-type_CS"/>
</dbReference>
<keyword evidence="2 4" id="KW-0238">DNA-binding</keyword>
<keyword evidence="3" id="KW-0804">Transcription</keyword>
<evidence type="ECO:0000313" key="7">
    <source>
        <dbReference type="Proteomes" id="UP001500466"/>
    </source>
</evidence>
<dbReference type="Gene3D" id="1.10.357.10">
    <property type="entry name" value="Tetracycline Repressor, domain 2"/>
    <property type="match status" value="1"/>
</dbReference>
<dbReference type="PRINTS" id="PR00455">
    <property type="entry name" value="HTHTETR"/>
</dbReference>
<dbReference type="PROSITE" id="PS50977">
    <property type="entry name" value="HTH_TETR_2"/>
    <property type="match status" value="1"/>
</dbReference>